<keyword evidence="2" id="KW-1185">Reference proteome</keyword>
<reference evidence="1" key="1">
    <citation type="journal article" date="2020" name="Nat. Commun.">
        <title>Large-scale genome sequencing of mycorrhizal fungi provides insights into the early evolution of symbiotic traits.</title>
        <authorList>
            <person name="Miyauchi S."/>
            <person name="Kiss E."/>
            <person name="Kuo A."/>
            <person name="Drula E."/>
            <person name="Kohler A."/>
            <person name="Sanchez-Garcia M."/>
            <person name="Morin E."/>
            <person name="Andreopoulos B."/>
            <person name="Barry K.W."/>
            <person name="Bonito G."/>
            <person name="Buee M."/>
            <person name="Carver A."/>
            <person name="Chen C."/>
            <person name="Cichocki N."/>
            <person name="Clum A."/>
            <person name="Culley D."/>
            <person name="Crous P.W."/>
            <person name="Fauchery L."/>
            <person name="Girlanda M."/>
            <person name="Hayes R.D."/>
            <person name="Keri Z."/>
            <person name="LaButti K."/>
            <person name="Lipzen A."/>
            <person name="Lombard V."/>
            <person name="Magnuson J."/>
            <person name="Maillard F."/>
            <person name="Murat C."/>
            <person name="Nolan M."/>
            <person name="Ohm R.A."/>
            <person name="Pangilinan J."/>
            <person name="Pereira M.F."/>
            <person name="Perotto S."/>
            <person name="Peter M."/>
            <person name="Pfister S."/>
            <person name="Riley R."/>
            <person name="Sitrit Y."/>
            <person name="Stielow J.B."/>
            <person name="Szollosi G."/>
            <person name="Zifcakova L."/>
            <person name="Stursova M."/>
            <person name="Spatafora J.W."/>
            <person name="Tedersoo L."/>
            <person name="Vaario L.M."/>
            <person name="Yamada A."/>
            <person name="Yan M."/>
            <person name="Wang P."/>
            <person name="Xu J."/>
            <person name="Bruns T."/>
            <person name="Baldrian P."/>
            <person name="Vilgalys R."/>
            <person name="Dunand C."/>
            <person name="Henrissat B."/>
            <person name="Grigoriev I.V."/>
            <person name="Hibbett D."/>
            <person name="Nagy L.G."/>
            <person name="Martin F.M."/>
        </authorList>
    </citation>
    <scope>NUCLEOTIDE SEQUENCE</scope>
    <source>
        <strain evidence="1">UP504</strain>
    </source>
</reference>
<proteinExistence type="predicted"/>
<dbReference type="EMBL" id="MU128966">
    <property type="protein sequence ID" value="KAF9514000.1"/>
    <property type="molecule type" value="Genomic_DNA"/>
</dbReference>
<organism evidence="1 2">
    <name type="scientific">Hydnum rufescens UP504</name>
    <dbReference type="NCBI Taxonomy" id="1448309"/>
    <lineage>
        <taxon>Eukaryota</taxon>
        <taxon>Fungi</taxon>
        <taxon>Dikarya</taxon>
        <taxon>Basidiomycota</taxon>
        <taxon>Agaricomycotina</taxon>
        <taxon>Agaricomycetes</taxon>
        <taxon>Cantharellales</taxon>
        <taxon>Hydnaceae</taxon>
        <taxon>Hydnum</taxon>
    </lineage>
</organism>
<gene>
    <name evidence="1" type="ORF">BS47DRAFT_1392892</name>
</gene>
<comment type="caution">
    <text evidence="1">The sequence shown here is derived from an EMBL/GenBank/DDBJ whole genome shotgun (WGS) entry which is preliminary data.</text>
</comment>
<accession>A0A9P6DXL5</accession>
<evidence type="ECO:0000313" key="2">
    <source>
        <dbReference type="Proteomes" id="UP000886523"/>
    </source>
</evidence>
<dbReference type="AlphaFoldDB" id="A0A9P6DXL5"/>
<name>A0A9P6DXL5_9AGAM</name>
<evidence type="ECO:0000313" key="1">
    <source>
        <dbReference type="EMBL" id="KAF9514000.1"/>
    </source>
</evidence>
<sequence length="146" mass="17414">MRYVRRTTKKHWFLPGISFYLIVSDARNSTGLTISTTAMKHFVDELERFLILRSKAQWDDVESGRWQQKDSPKVVECLKLESSLYNENDCYKDYVQDFDCLTDEDGEPPYQFHELDEQRSDAHDAEITWNHWDELVYPSEDEYMAD</sequence>
<dbReference type="Proteomes" id="UP000886523">
    <property type="component" value="Unassembled WGS sequence"/>
</dbReference>
<protein>
    <submittedName>
        <fullName evidence="1">Uncharacterized protein</fullName>
    </submittedName>
</protein>